<accession>A0A0K8PBG3</accession>
<dbReference type="RefSeq" id="WP_062278855.1">
    <property type="nucleotide sequence ID" value="NZ_DF968180.1"/>
</dbReference>
<evidence type="ECO:0000313" key="2">
    <source>
        <dbReference type="EMBL" id="GAP39981.1"/>
    </source>
</evidence>
<proteinExistence type="predicted"/>
<evidence type="ECO:0000313" key="3">
    <source>
        <dbReference type="Proteomes" id="UP000053370"/>
    </source>
</evidence>
<feature type="transmembrane region" description="Helical" evidence="1">
    <location>
        <begin position="134"/>
        <end position="159"/>
    </location>
</feature>
<keyword evidence="1" id="KW-0812">Transmembrane</keyword>
<organism evidence="2">
    <name type="scientific">Flexilinea flocculi</name>
    <dbReference type="NCBI Taxonomy" id="1678840"/>
    <lineage>
        <taxon>Bacteria</taxon>
        <taxon>Bacillati</taxon>
        <taxon>Chloroflexota</taxon>
        <taxon>Anaerolineae</taxon>
        <taxon>Anaerolineales</taxon>
        <taxon>Anaerolineaceae</taxon>
        <taxon>Flexilinea</taxon>
    </lineage>
</organism>
<gene>
    <name evidence="2" type="ORF">ATC1_12520</name>
</gene>
<feature type="transmembrane region" description="Helical" evidence="1">
    <location>
        <begin position="171"/>
        <end position="192"/>
    </location>
</feature>
<feature type="transmembrane region" description="Helical" evidence="1">
    <location>
        <begin position="373"/>
        <end position="392"/>
    </location>
</feature>
<sequence length="679" mass="77978">MQKKSFLFLKKNSVLVLASLIVLLTYGIPVFFRWFSFYGDDWIYIYNHHLMGPASFPAFVAWDRPYSAWIYMLTTAVFGEAVLPYHILLLLERWLSVFLFWKILTRVWPSAKRMNSWAVLLFAVYPGFQQQPIAVQFILHFASLDLCLFSIWCMIRHLSLEKDSDSKTKRIFWMVVGFLSGTAAMFSCEYFVGLEAIRPFLLGFFILNCLRPTLSGKKSRFWLCLKHWLPYLASSLIFLVWRVFIFSFQTYQPTFFVKFSENRTGALLELAKKILQDLWTVSFNAWRKTINFPEEKNERLFFLCLILLVFILCWFVLSRIPEKTGEISYTKNVLANVEYQQLLTGLAVLLAAGIPFWTTWIHVENAFPWDRSTLSFIAGVALTAASLIALLFKSAPQIFITALLTSLAAGSHFSNALVYKTEAMKMNDYFWQLAWRAPGLESGTILVSDQIPLDRYSDSDLTPIINWQYAPSLTGSRYQYKYFDLQMRANTYFSNLQPGQEISHAYRSHTFQSTTDQVLAIFYRKDACLWVITKDNRDYPGLPESIFKVAGISNPDMILTDSNTTANPPDAIGKEPAHGFCYYFQKASLELQRGDLSKALNAAVQALENGLEAKDPVDWIPFAKAFVLNEKWDQANQIAEKVNGDPQKAAFFCSQLQLLGIDRTRPEFSEVLRKAGCGE</sequence>
<keyword evidence="1" id="KW-0472">Membrane</keyword>
<dbReference type="AlphaFoldDB" id="A0A0K8PBG3"/>
<reference evidence="2" key="1">
    <citation type="journal article" date="2015" name="Genome Announc.">
        <title>Draft Genome Sequence of Anaerolineae Strain TC1, a Novel Isolate from a Methanogenic Wastewater Treatment System.</title>
        <authorList>
            <person name="Matsuura N."/>
            <person name="Tourlousse D.M."/>
            <person name="Sun L."/>
            <person name="Toyonaga M."/>
            <person name="Kuroda K."/>
            <person name="Ohashi A."/>
            <person name="Cruz R."/>
            <person name="Yamaguchi T."/>
            <person name="Sekiguchi Y."/>
        </authorList>
    </citation>
    <scope>NUCLEOTIDE SEQUENCE [LARGE SCALE GENOMIC DNA]</scope>
    <source>
        <strain evidence="2">TC1</strain>
    </source>
</reference>
<keyword evidence="3" id="KW-1185">Reference proteome</keyword>
<dbReference type="EMBL" id="DF968180">
    <property type="protein sequence ID" value="GAP39981.1"/>
    <property type="molecule type" value="Genomic_DNA"/>
</dbReference>
<feature type="transmembrane region" description="Helical" evidence="1">
    <location>
        <begin position="398"/>
        <end position="419"/>
    </location>
</feature>
<feature type="transmembrane region" description="Helical" evidence="1">
    <location>
        <begin position="300"/>
        <end position="320"/>
    </location>
</feature>
<protein>
    <submittedName>
        <fullName evidence="2">Uncharacterized protein</fullName>
    </submittedName>
</protein>
<dbReference type="STRING" id="1678840.ATC1_12520"/>
<evidence type="ECO:0000256" key="1">
    <source>
        <dbReference type="SAM" id="Phobius"/>
    </source>
</evidence>
<dbReference type="Proteomes" id="UP000053370">
    <property type="component" value="Unassembled WGS sequence"/>
</dbReference>
<feature type="transmembrane region" description="Helical" evidence="1">
    <location>
        <begin position="68"/>
        <end position="91"/>
    </location>
</feature>
<name>A0A0K8PBG3_9CHLR</name>
<feature type="transmembrane region" description="Helical" evidence="1">
    <location>
        <begin position="340"/>
        <end position="361"/>
    </location>
</feature>
<dbReference type="OrthoDB" id="148359at2"/>
<feature type="transmembrane region" description="Helical" evidence="1">
    <location>
        <begin position="12"/>
        <end position="32"/>
    </location>
</feature>
<feature type="transmembrane region" description="Helical" evidence="1">
    <location>
        <begin position="228"/>
        <end position="248"/>
    </location>
</feature>
<keyword evidence="1" id="KW-1133">Transmembrane helix</keyword>